<evidence type="ECO:0000259" key="5">
    <source>
        <dbReference type="Pfam" id="PF02570"/>
    </source>
</evidence>
<proteinExistence type="inferred from homology"/>
<gene>
    <name evidence="6" type="ORF">FM121_09055</name>
</gene>
<accession>A0A1X6WPK9</accession>
<evidence type="ECO:0000313" key="6">
    <source>
        <dbReference type="EMBL" id="SLM86225.1"/>
    </source>
</evidence>
<protein>
    <submittedName>
        <fullName evidence="6">Cobalt-precorrin-8x methylmutase</fullName>
        <ecNumber evidence="6">5.4.99.61</ecNumber>
    </submittedName>
</protein>
<dbReference type="SUPFAM" id="SSF63965">
    <property type="entry name" value="Precorrin-8X methylmutase CbiC/CobH"/>
    <property type="match status" value="1"/>
</dbReference>
<dbReference type="EMBL" id="FWFD01000013">
    <property type="protein sequence ID" value="SLM86225.1"/>
    <property type="molecule type" value="Genomic_DNA"/>
</dbReference>
<keyword evidence="4 6" id="KW-0413">Isomerase</keyword>
<keyword evidence="3" id="KW-0169">Cobalamin biosynthesis</keyword>
<dbReference type="InterPro" id="IPR036588">
    <property type="entry name" value="CobH/CbiC_sf"/>
</dbReference>
<organism evidence="6 7">
    <name type="scientific">Vagococcus fluvialis bH819</name>
    <dbReference type="NCBI Taxonomy" id="1255619"/>
    <lineage>
        <taxon>Bacteria</taxon>
        <taxon>Bacillati</taxon>
        <taxon>Bacillota</taxon>
        <taxon>Bacilli</taxon>
        <taxon>Lactobacillales</taxon>
        <taxon>Enterococcaceae</taxon>
        <taxon>Vagococcus</taxon>
    </lineage>
</organism>
<evidence type="ECO:0000256" key="4">
    <source>
        <dbReference type="ARBA" id="ARBA00023235"/>
    </source>
</evidence>
<dbReference type="GO" id="GO:0016993">
    <property type="term" value="F:precorrin-8X methylmutase activity"/>
    <property type="evidence" value="ECO:0007669"/>
    <property type="project" value="UniProtKB-EC"/>
</dbReference>
<reference evidence="7" key="1">
    <citation type="submission" date="2017-02" db="EMBL/GenBank/DDBJ databases">
        <authorList>
            <person name="Dridi B."/>
        </authorList>
    </citation>
    <scope>NUCLEOTIDE SEQUENCE [LARGE SCALE GENOMIC DNA]</scope>
    <source>
        <strain evidence="7">bH819</strain>
    </source>
</reference>
<dbReference type="Gene3D" id="3.40.50.10230">
    <property type="entry name" value="Cobalamin biosynthesis CobH/CbiC, precorrin-8X methylmutase"/>
    <property type="match status" value="1"/>
</dbReference>
<dbReference type="Pfam" id="PF02570">
    <property type="entry name" value="CbiC"/>
    <property type="match status" value="1"/>
</dbReference>
<keyword evidence="7" id="KW-1185">Reference proteome</keyword>
<sequence length="215" mass="23828">MMNYMKDPKGIEVESFVIIQDTIDEINPGYQFNNKMEEMIIKRAIHTSADFDYLENLQFTHDVVEKMKEFFIQGNGTIYTDTTMALSGINKRVLDKLNISYKCFISDPEIVKIAKEKQITRSMAAIEHASTLSGDKIFVIGNAPTAIYKILEMVHSKDLNVKAVVGAPVGFVGAAESKEALFESDIPAIVARGRKGGSNVAAAIINAIIYQLDVE</sequence>
<comment type="pathway">
    <text evidence="1">Cofactor biosynthesis; adenosylcobalamin biosynthesis.</text>
</comment>
<dbReference type="GO" id="GO:0009236">
    <property type="term" value="P:cobalamin biosynthetic process"/>
    <property type="evidence" value="ECO:0007669"/>
    <property type="project" value="UniProtKB-UniPathway"/>
</dbReference>
<dbReference type="PANTHER" id="PTHR43588:SF1">
    <property type="entry name" value="COBALT-PRECORRIN-8 METHYLMUTASE"/>
    <property type="match status" value="1"/>
</dbReference>
<feature type="domain" description="Cobalamin biosynthesis precorrin-8X methylmutase CobH/CbiC" evidence="5">
    <location>
        <begin position="11"/>
        <end position="210"/>
    </location>
</feature>
<dbReference type="UniPathway" id="UPA00148"/>
<evidence type="ECO:0000256" key="1">
    <source>
        <dbReference type="ARBA" id="ARBA00004953"/>
    </source>
</evidence>
<dbReference type="Proteomes" id="UP000195918">
    <property type="component" value="Unassembled WGS sequence"/>
</dbReference>
<dbReference type="EC" id="5.4.99.61" evidence="6"/>
<name>A0A1X6WPK9_9ENTE</name>
<comment type="similarity">
    <text evidence="2">Belongs to the CobH/CbiC family.</text>
</comment>
<evidence type="ECO:0000313" key="7">
    <source>
        <dbReference type="Proteomes" id="UP000195918"/>
    </source>
</evidence>
<dbReference type="AlphaFoldDB" id="A0A1X6WPK9"/>
<dbReference type="PANTHER" id="PTHR43588">
    <property type="entry name" value="COBALT-PRECORRIN-8 METHYLMUTASE"/>
    <property type="match status" value="1"/>
</dbReference>
<evidence type="ECO:0000256" key="2">
    <source>
        <dbReference type="ARBA" id="ARBA00009774"/>
    </source>
</evidence>
<dbReference type="NCBIfam" id="NF006137">
    <property type="entry name" value="PRK08286.1"/>
    <property type="match status" value="1"/>
</dbReference>
<dbReference type="InterPro" id="IPR003722">
    <property type="entry name" value="Cbl_synth_CobH/CbiC"/>
</dbReference>
<evidence type="ECO:0000256" key="3">
    <source>
        <dbReference type="ARBA" id="ARBA00022573"/>
    </source>
</evidence>